<sequence length="140" mass="14655">CGAENVYAPATGYEGAESRGGNSGYAPCPWFEEGARVAGLVLCRESRGLVVMLPCPPWFRGGYAPCTWFRGSDESEVELVVMLLAPGSEGAEKSRWKVDLLLAPGPRGGCREFAVTVVMLLAPGSAGAESRGVVTSEGAE</sequence>
<feature type="non-terminal residue" evidence="1">
    <location>
        <position position="1"/>
    </location>
</feature>
<protein>
    <submittedName>
        <fullName evidence="1">Uncharacterized protein</fullName>
    </submittedName>
</protein>
<evidence type="ECO:0000313" key="2">
    <source>
        <dbReference type="Proteomes" id="UP001233999"/>
    </source>
</evidence>
<dbReference type="EMBL" id="JASPKZ010009829">
    <property type="protein sequence ID" value="KAJ9575555.1"/>
    <property type="molecule type" value="Genomic_DNA"/>
</dbReference>
<gene>
    <name evidence="1" type="ORF">L9F63_007563</name>
</gene>
<comment type="caution">
    <text evidence="1">The sequence shown here is derived from an EMBL/GenBank/DDBJ whole genome shotgun (WGS) entry which is preliminary data.</text>
</comment>
<keyword evidence="2" id="KW-1185">Reference proteome</keyword>
<reference evidence="1" key="2">
    <citation type="submission" date="2023-05" db="EMBL/GenBank/DDBJ databases">
        <authorList>
            <person name="Fouks B."/>
        </authorList>
    </citation>
    <scope>NUCLEOTIDE SEQUENCE</scope>
    <source>
        <strain evidence="1">Stay&amp;Tobe</strain>
        <tissue evidence="1">Testes</tissue>
    </source>
</reference>
<organism evidence="1 2">
    <name type="scientific">Diploptera punctata</name>
    <name type="common">Pacific beetle cockroach</name>
    <dbReference type="NCBI Taxonomy" id="6984"/>
    <lineage>
        <taxon>Eukaryota</taxon>
        <taxon>Metazoa</taxon>
        <taxon>Ecdysozoa</taxon>
        <taxon>Arthropoda</taxon>
        <taxon>Hexapoda</taxon>
        <taxon>Insecta</taxon>
        <taxon>Pterygota</taxon>
        <taxon>Neoptera</taxon>
        <taxon>Polyneoptera</taxon>
        <taxon>Dictyoptera</taxon>
        <taxon>Blattodea</taxon>
        <taxon>Blaberoidea</taxon>
        <taxon>Blaberidae</taxon>
        <taxon>Diplopterinae</taxon>
        <taxon>Diploptera</taxon>
    </lineage>
</organism>
<feature type="non-terminal residue" evidence="1">
    <location>
        <position position="140"/>
    </location>
</feature>
<reference evidence="1" key="1">
    <citation type="journal article" date="2023" name="IScience">
        <title>Live-bearing cockroach genome reveals convergent evolutionary mechanisms linked to viviparity in insects and beyond.</title>
        <authorList>
            <person name="Fouks B."/>
            <person name="Harrison M.C."/>
            <person name="Mikhailova A.A."/>
            <person name="Marchal E."/>
            <person name="English S."/>
            <person name="Carruthers M."/>
            <person name="Jennings E.C."/>
            <person name="Chiamaka E.L."/>
            <person name="Frigard R.A."/>
            <person name="Pippel M."/>
            <person name="Attardo G.M."/>
            <person name="Benoit J.B."/>
            <person name="Bornberg-Bauer E."/>
            <person name="Tobe S.S."/>
        </authorList>
    </citation>
    <scope>NUCLEOTIDE SEQUENCE</scope>
    <source>
        <strain evidence="1">Stay&amp;Tobe</strain>
    </source>
</reference>
<proteinExistence type="predicted"/>
<accession>A0AAD7Z7F2</accession>
<dbReference type="AlphaFoldDB" id="A0AAD7Z7F2"/>
<name>A0AAD7Z7F2_DIPPU</name>
<dbReference type="Proteomes" id="UP001233999">
    <property type="component" value="Unassembled WGS sequence"/>
</dbReference>
<evidence type="ECO:0000313" key="1">
    <source>
        <dbReference type="EMBL" id="KAJ9575555.1"/>
    </source>
</evidence>